<proteinExistence type="predicted"/>
<comment type="caution">
    <text evidence="1">The sequence shown here is derived from an EMBL/GenBank/DDBJ whole genome shotgun (WGS) entry which is preliminary data.</text>
</comment>
<name>A0AAN6ZDJ2_9PEZI</name>
<keyword evidence="2" id="KW-1185">Reference proteome</keyword>
<evidence type="ECO:0000313" key="1">
    <source>
        <dbReference type="EMBL" id="KAK4133896.1"/>
    </source>
</evidence>
<gene>
    <name evidence="1" type="ORF">BT67DRAFT_34339</name>
</gene>
<reference evidence="1" key="2">
    <citation type="submission" date="2023-05" db="EMBL/GenBank/DDBJ databases">
        <authorList>
            <consortium name="Lawrence Berkeley National Laboratory"/>
            <person name="Steindorff A."/>
            <person name="Hensen N."/>
            <person name="Bonometti L."/>
            <person name="Westerberg I."/>
            <person name="Brannstrom I.O."/>
            <person name="Guillou S."/>
            <person name="Cros-Aarteil S."/>
            <person name="Calhoun S."/>
            <person name="Haridas S."/>
            <person name="Kuo A."/>
            <person name="Mondo S."/>
            <person name="Pangilinan J."/>
            <person name="Riley R."/>
            <person name="Labutti K."/>
            <person name="Andreopoulos B."/>
            <person name="Lipzen A."/>
            <person name="Chen C."/>
            <person name="Yanf M."/>
            <person name="Daum C."/>
            <person name="Ng V."/>
            <person name="Clum A."/>
            <person name="Ohm R."/>
            <person name="Martin F."/>
            <person name="Silar P."/>
            <person name="Natvig D."/>
            <person name="Lalanne C."/>
            <person name="Gautier V."/>
            <person name="Ament-Velasquez S.L."/>
            <person name="Kruys A."/>
            <person name="Hutchinson M.I."/>
            <person name="Powell A.J."/>
            <person name="Barry K."/>
            <person name="Miller A.N."/>
            <person name="Grigoriev I.V."/>
            <person name="Debuchy R."/>
            <person name="Gladieux P."/>
            <person name="Thoren M.H."/>
            <person name="Johannesson H."/>
        </authorList>
    </citation>
    <scope>NUCLEOTIDE SEQUENCE</scope>
    <source>
        <strain evidence="1">CBS 123565</strain>
    </source>
</reference>
<dbReference type="EMBL" id="MU853410">
    <property type="protein sequence ID" value="KAK4133896.1"/>
    <property type="molecule type" value="Genomic_DNA"/>
</dbReference>
<accession>A0AAN6ZDJ2</accession>
<reference evidence="1" key="1">
    <citation type="journal article" date="2023" name="Mol. Phylogenet. Evol.">
        <title>Genome-scale phylogeny and comparative genomics of the fungal order Sordariales.</title>
        <authorList>
            <person name="Hensen N."/>
            <person name="Bonometti L."/>
            <person name="Westerberg I."/>
            <person name="Brannstrom I.O."/>
            <person name="Guillou S."/>
            <person name="Cros-Aarteil S."/>
            <person name="Calhoun S."/>
            <person name="Haridas S."/>
            <person name="Kuo A."/>
            <person name="Mondo S."/>
            <person name="Pangilinan J."/>
            <person name="Riley R."/>
            <person name="LaButti K."/>
            <person name="Andreopoulos B."/>
            <person name="Lipzen A."/>
            <person name="Chen C."/>
            <person name="Yan M."/>
            <person name="Daum C."/>
            <person name="Ng V."/>
            <person name="Clum A."/>
            <person name="Steindorff A."/>
            <person name="Ohm R.A."/>
            <person name="Martin F."/>
            <person name="Silar P."/>
            <person name="Natvig D.O."/>
            <person name="Lalanne C."/>
            <person name="Gautier V."/>
            <person name="Ament-Velasquez S.L."/>
            <person name="Kruys A."/>
            <person name="Hutchinson M.I."/>
            <person name="Powell A.J."/>
            <person name="Barry K."/>
            <person name="Miller A.N."/>
            <person name="Grigoriev I.V."/>
            <person name="Debuchy R."/>
            <person name="Gladieux P."/>
            <person name="Hiltunen Thoren M."/>
            <person name="Johannesson H."/>
        </authorList>
    </citation>
    <scope>NUCLEOTIDE SEQUENCE</scope>
    <source>
        <strain evidence="1">CBS 123565</strain>
    </source>
</reference>
<evidence type="ECO:0000313" key="2">
    <source>
        <dbReference type="Proteomes" id="UP001304895"/>
    </source>
</evidence>
<dbReference type="AlphaFoldDB" id="A0AAN6ZDJ2"/>
<dbReference type="Proteomes" id="UP001304895">
    <property type="component" value="Unassembled WGS sequence"/>
</dbReference>
<sequence length="195" mass="21512">MSQNRTEGNPCRHACHFQGTCQDLHVLCTCTYICIRTEYGYLPKAAAGGLQAPIRGRGGGPSRYQVQHLWCGGQQRPQRATSMEANAIRHRIRASVQVSRVDACNAPNCGKIAITILPWDMPAQGGWLCMVPRPLRNQIEDYACWDNTRPTSRPTSTISHFRVFPNCPQGDGTSWFLNVSLGGTEIPADQRQGGS</sequence>
<organism evidence="1 2">
    <name type="scientific">Trichocladium antarcticum</name>
    <dbReference type="NCBI Taxonomy" id="1450529"/>
    <lineage>
        <taxon>Eukaryota</taxon>
        <taxon>Fungi</taxon>
        <taxon>Dikarya</taxon>
        <taxon>Ascomycota</taxon>
        <taxon>Pezizomycotina</taxon>
        <taxon>Sordariomycetes</taxon>
        <taxon>Sordariomycetidae</taxon>
        <taxon>Sordariales</taxon>
        <taxon>Chaetomiaceae</taxon>
        <taxon>Trichocladium</taxon>
    </lineage>
</organism>
<protein>
    <submittedName>
        <fullName evidence="1">Uncharacterized protein</fullName>
    </submittedName>
</protein>